<feature type="transmembrane region" description="Helical" evidence="6">
    <location>
        <begin position="323"/>
        <end position="346"/>
    </location>
</feature>
<keyword evidence="4 6" id="KW-1133">Transmembrane helix</keyword>
<dbReference type="EMBL" id="CACRSM010000002">
    <property type="protein sequence ID" value="VYS98341.1"/>
    <property type="molecule type" value="Genomic_DNA"/>
</dbReference>
<evidence type="ECO:0000256" key="2">
    <source>
        <dbReference type="ARBA" id="ARBA00022475"/>
    </source>
</evidence>
<feature type="transmembrane region" description="Helical" evidence="6">
    <location>
        <begin position="244"/>
        <end position="265"/>
    </location>
</feature>
<dbReference type="InterPro" id="IPR052159">
    <property type="entry name" value="Competence_DNA_uptake"/>
</dbReference>
<feature type="domain" description="ComEC/Rec2-related protein" evidence="7">
    <location>
        <begin position="223"/>
        <end position="492"/>
    </location>
</feature>
<dbReference type="PANTHER" id="PTHR30619:SF7">
    <property type="entry name" value="BETA-LACTAMASE DOMAIN PROTEIN"/>
    <property type="match status" value="1"/>
</dbReference>
<evidence type="ECO:0000259" key="7">
    <source>
        <dbReference type="Pfam" id="PF03772"/>
    </source>
</evidence>
<feature type="transmembrane region" description="Helical" evidence="6">
    <location>
        <begin position="406"/>
        <end position="430"/>
    </location>
</feature>
<feature type="transmembrane region" description="Helical" evidence="6">
    <location>
        <begin position="28"/>
        <end position="47"/>
    </location>
</feature>
<evidence type="ECO:0000313" key="8">
    <source>
        <dbReference type="EMBL" id="VYS98341.1"/>
    </source>
</evidence>
<gene>
    <name evidence="8" type="ORF">AOLFYP35_01091</name>
</gene>
<evidence type="ECO:0000256" key="4">
    <source>
        <dbReference type="ARBA" id="ARBA00022989"/>
    </source>
</evidence>
<feature type="transmembrane region" description="Helical" evidence="6">
    <location>
        <begin position="59"/>
        <end position="80"/>
    </location>
</feature>
<organism evidence="8">
    <name type="scientific">Schaalia odontolytica</name>
    <dbReference type="NCBI Taxonomy" id="1660"/>
    <lineage>
        <taxon>Bacteria</taxon>
        <taxon>Bacillati</taxon>
        <taxon>Actinomycetota</taxon>
        <taxon>Actinomycetes</taxon>
        <taxon>Actinomycetales</taxon>
        <taxon>Actinomycetaceae</taxon>
        <taxon>Schaalia</taxon>
    </lineage>
</organism>
<evidence type="ECO:0000256" key="1">
    <source>
        <dbReference type="ARBA" id="ARBA00004651"/>
    </source>
</evidence>
<name>A0A6N2T1H5_9ACTO</name>
<reference evidence="8" key="1">
    <citation type="submission" date="2019-11" db="EMBL/GenBank/DDBJ databases">
        <authorList>
            <person name="Feng L."/>
        </authorList>
    </citation>
    <scope>NUCLEOTIDE SEQUENCE</scope>
    <source>
        <strain evidence="8">AodontolyticusLFYP35</strain>
    </source>
</reference>
<dbReference type="Pfam" id="PF03772">
    <property type="entry name" value="Competence"/>
    <property type="match status" value="1"/>
</dbReference>
<dbReference type="NCBIfam" id="TIGR00360">
    <property type="entry name" value="ComEC_N-term"/>
    <property type="match status" value="1"/>
</dbReference>
<keyword evidence="2" id="KW-1003">Cell membrane</keyword>
<comment type="subcellular location">
    <subcellularLocation>
        <location evidence="1">Cell membrane</location>
        <topology evidence="1">Multi-pass membrane protein</topology>
    </subcellularLocation>
</comment>
<feature type="transmembrane region" description="Helical" evidence="6">
    <location>
        <begin position="437"/>
        <end position="458"/>
    </location>
</feature>
<evidence type="ECO:0000256" key="6">
    <source>
        <dbReference type="SAM" id="Phobius"/>
    </source>
</evidence>
<feature type="transmembrane region" description="Helical" evidence="6">
    <location>
        <begin position="272"/>
        <end position="288"/>
    </location>
</feature>
<dbReference type="InterPro" id="IPR004477">
    <property type="entry name" value="ComEC_N"/>
</dbReference>
<dbReference type="AlphaFoldDB" id="A0A6N2T1H5"/>
<sequence length="498" mass="54049">MRALSIDIRLVPLAVSSWLCTWGALNRAPFLLCAGICIAFLFPLLLAPRGFQGLGRERVSECAPLFIVTICLCCTCIVISSSRATSWEDEARQLCAQGKELRDASFVLLGEVREGKNATDKRNQASYYVRARFLGDREHLGFLLVSTGESLRTLRRGDRVLASGTCDLNWAHAIPNVGALRVKSWDRLPSNDRWTRISQGVRRNLEKIVVTLPEHARALIPGMSLGDDHQAGAQMRDDMKTVSFAHLTAVSGTHMSILMMSVGLLATKKRRIAIITQISVLLLFVGLVGPASSVLRSFAVSVIGFIGMWSNREGGIYSSLSTVIILACLISPYDACALGFTLSVLATWGVSVPARWIETGVSQVGPIPQCIRPGIEWSAKLISVPLGAQLATFPIMLSMNSWVSPWAIPAQLLIAPLVTPVTVGCFISALAAQIWPALGYACAWLTSWGSAWISAVASRLSALPGARISVGEWSGLITALILLLLIWVVRVKIRRFSS</sequence>
<evidence type="ECO:0000256" key="5">
    <source>
        <dbReference type="ARBA" id="ARBA00023136"/>
    </source>
</evidence>
<protein>
    <submittedName>
        <fullName evidence="8">Competence protein</fullName>
    </submittedName>
</protein>
<evidence type="ECO:0000256" key="3">
    <source>
        <dbReference type="ARBA" id="ARBA00022692"/>
    </source>
</evidence>
<keyword evidence="3 6" id="KW-0812">Transmembrane</keyword>
<dbReference type="PANTHER" id="PTHR30619">
    <property type="entry name" value="DNA INTERNALIZATION/COMPETENCE PROTEIN COMEC/REC2"/>
    <property type="match status" value="1"/>
</dbReference>
<proteinExistence type="predicted"/>
<feature type="transmembrane region" description="Helical" evidence="6">
    <location>
        <begin position="470"/>
        <end position="489"/>
    </location>
</feature>
<dbReference type="GO" id="GO:0005886">
    <property type="term" value="C:plasma membrane"/>
    <property type="evidence" value="ECO:0007669"/>
    <property type="project" value="UniProtKB-SubCell"/>
</dbReference>
<keyword evidence="5 6" id="KW-0472">Membrane</keyword>
<accession>A0A6N2T1H5</accession>